<sequence>MEAQNLSEPVRECTAAAKTAATRSEQVRHVMPKWLRHLESIVCGAPRSATPSREEQGLWPTRRQRRQRGGSDYAPAAGTQAPAQESSQERRA</sequence>
<evidence type="ECO:0000256" key="1">
    <source>
        <dbReference type="SAM" id="MobiDB-lite"/>
    </source>
</evidence>
<feature type="region of interest" description="Disordered" evidence="1">
    <location>
        <begin position="45"/>
        <end position="92"/>
    </location>
</feature>
<name>A0A6A3PN35_9STRA</name>
<dbReference type="Proteomes" id="UP000440732">
    <property type="component" value="Unassembled WGS sequence"/>
</dbReference>
<evidence type="ECO:0000313" key="3">
    <source>
        <dbReference type="Proteomes" id="UP000440732"/>
    </source>
</evidence>
<organism evidence="2 3">
    <name type="scientific">Phytophthora fragariae</name>
    <dbReference type="NCBI Taxonomy" id="53985"/>
    <lineage>
        <taxon>Eukaryota</taxon>
        <taxon>Sar</taxon>
        <taxon>Stramenopiles</taxon>
        <taxon>Oomycota</taxon>
        <taxon>Peronosporomycetes</taxon>
        <taxon>Peronosporales</taxon>
        <taxon>Peronosporaceae</taxon>
        <taxon>Phytophthora</taxon>
    </lineage>
</organism>
<reference evidence="2 3" key="1">
    <citation type="submission" date="2018-08" db="EMBL/GenBank/DDBJ databases">
        <title>Genomic investigation of the strawberry pathogen Phytophthora fragariae indicates pathogenicity is determined by transcriptional variation in three key races.</title>
        <authorList>
            <person name="Adams T.M."/>
            <person name="Armitage A.D."/>
            <person name="Sobczyk M.K."/>
            <person name="Bates H.J."/>
            <person name="Dunwell J.M."/>
            <person name="Nellist C.F."/>
            <person name="Harrison R.J."/>
        </authorList>
    </citation>
    <scope>NUCLEOTIDE SEQUENCE [LARGE SCALE GENOMIC DNA]</scope>
    <source>
        <strain evidence="2 3">NOV-5</strain>
    </source>
</reference>
<accession>A0A6A3PN35</accession>
<gene>
    <name evidence="2" type="ORF">PF006_g31867</name>
</gene>
<dbReference type="AlphaFoldDB" id="A0A6A3PN35"/>
<proteinExistence type="predicted"/>
<dbReference type="EMBL" id="QXGA01007750">
    <property type="protein sequence ID" value="KAE9059495.1"/>
    <property type="molecule type" value="Genomic_DNA"/>
</dbReference>
<evidence type="ECO:0000313" key="2">
    <source>
        <dbReference type="EMBL" id="KAE9059495.1"/>
    </source>
</evidence>
<protein>
    <submittedName>
        <fullName evidence="2">Uncharacterized protein</fullName>
    </submittedName>
</protein>
<comment type="caution">
    <text evidence="2">The sequence shown here is derived from an EMBL/GenBank/DDBJ whole genome shotgun (WGS) entry which is preliminary data.</text>
</comment>